<feature type="transmembrane region" description="Helical" evidence="1">
    <location>
        <begin position="15"/>
        <end position="39"/>
    </location>
</feature>
<gene>
    <name evidence="2" type="ORF">HHA03_07130</name>
    <name evidence="3" type="ORF">SAMN05421839_10838</name>
</gene>
<evidence type="ECO:0000256" key="1">
    <source>
        <dbReference type="SAM" id="Phobius"/>
    </source>
</evidence>
<name>A0A1I5NAK9_9BACI</name>
<evidence type="ECO:0000313" key="3">
    <source>
        <dbReference type="EMBL" id="SFP18261.1"/>
    </source>
</evidence>
<dbReference type="EMBL" id="FOXC01000008">
    <property type="protein sequence ID" value="SFP18261.1"/>
    <property type="molecule type" value="Genomic_DNA"/>
</dbReference>
<keyword evidence="1" id="KW-1133">Transmembrane helix</keyword>
<dbReference type="Proteomes" id="UP000242243">
    <property type="component" value="Unassembled WGS sequence"/>
</dbReference>
<evidence type="ECO:0000313" key="2">
    <source>
        <dbReference type="EMBL" id="GEM01181.1"/>
    </source>
</evidence>
<sequence>MDLIRAAMADPFNNILGLFIYFLAVVGITVLTLTLLLHLIPNPLSRRMRSAIIGTVTTLVIVLWILLVF</sequence>
<evidence type="ECO:0000313" key="4">
    <source>
        <dbReference type="Proteomes" id="UP000242243"/>
    </source>
</evidence>
<reference evidence="2 5" key="2">
    <citation type="submission" date="2019-07" db="EMBL/GenBank/DDBJ databases">
        <title>Whole genome shotgun sequence of Halolactibacillus halophilus NBRC 100868.</title>
        <authorList>
            <person name="Hosoyama A."/>
            <person name="Uohara A."/>
            <person name="Ohji S."/>
            <person name="Ichikawa N."/>
        </authorList>
    </citation>
    <scope>NUCLEOTIDE SEQUENCE [LARGE SCALE GENOMIC DNA]</scope>
    <source>
        <strain evidence="2 5">NBRC 100868</strain>
    </source>
</reference>
<dbReference type="Proteomes" id="UP000321547">
    <property type="component" value="Unassembled WGS sequence"/>
</dbReference>
<dbReference type="AlphaFoldDB" id="A0A1I5NAK9"/>
<keyword evidence="5" id="KW-1185">Reference proteome</keyword>
<protein>
    <submittedName>
        <fullName evidence="3">Uncharacterized protein</fullName>
    </submittedName>
</protein>
<accession>A0A1I5NAK9</accession>
<reference evidence="3 4" key="1">
    <citation type="submission" date="2016-10" db="EMBL/GenBank/DDBJ databases">
        <authorList>
            <person name="de Groot N.N."/>
        </authorList>
    </citation>
    <scope>NUCLEOTIDE SEQUENCE [LARGE SCALE GENOMIC DNA]</scope>
    <source>
        <strain evidence="3 4">DSM 17073</strain>
    </source>
</reference>
<proteinExistence type="predicted"/>
<keyword evidence="1" id="KW-0812">Transmembrane</keyword>
<feature type="transmembrane region" description="Helical" evidence="1">
    <location>
        <begin position="51"/>
        <end position="68"/>
    </location>
</feature>
<evidence type="ECO:0000313" key="5">
    <source>
        <dbReference type="Proteomes" id="UP000321547"/>
    </source>
</evidence>
<organism evidence="3 4">
    <name type="scientific">Halolactibacillus halophilus</name>
    <dbReference type="NCBI Taxonomy" id="306540"/>
    <lineage>
        <taxon>Bacteria</taxon>
        <taxon>Bacillati</taxon>
        <taxon>Bacillota</taxon>
        <taxon>Bacilli</taxon>
        <taxon>Bacillales</taxon>
        <taxon>Bacillaceae</taxon>
        <taxon>Halolactibacillus</taxon>
    </lineage>
</organism>
<dbReference type="RefSeq" id="WP_089830857.1">
    <property type="nucleotide sequence ID" value="NZ_BJWI01000006.1"/>
</dbReference>
<keyword evidence="1" id="KW-0472">Membrane</keyword>
<dbReference type="EMBL" id="BJWI01000006">
    <property type="protein sequence ID" value="GEM01181.1"/>
    <property type="molecule type" value="Genomic_DNA"/>
</dbReference>